<feature type="transmembrane region" description="Helical" evidence="2">
    <location>
        <begin position="88"/>
        <end position="114"/>
    </location>
</feature>
<evidence type="ECO:0000313" key="4">
    <source>
        <dbReference type="Proteomes" id="UP000239250"/>
    </source>
</evidence>
<keyword evidence="2" id="KW-0472">Membrane</keyword>
<feature type="transmembrane region" description="Helical" evidence="2">
    <location>
        <begin position="12"/>
        <end position="35"/>
    </location>
</feature>
<dbReference type="Proteomes" id="UP000239250">
    <property type="component" value="Chromosome"/>
</dbReference>
<reference evidence="4" key="1">
    <citation type="submission" date="2018-02" db="EMBL/GenBank/DDBJ databases">
        <title>Firefly genomes illuminate parallel origins of bioluminescence in beetles.</title>
        <authorList>
            <person name="Fallon T.R."/>
            <person name="Lower S.E.S."/>
            <person name="Behringer M."/>
            <person name="Weng J.-K."/>
        </authorList>
    </citation>
    <scope>NUCLEOTIDE SEQUENCE [LARGE SCALE GENOMIC DNA]</scope>
</reference>
<keyword evidence="2" id="KW-1133">Transmembrane helix</keyword>
<dbReference type="EMBL" id="CP027019">
    <property type="protein sequence ID" value="AVP49589.1"/>
    <property type="molecule type" value="Genomic_DNA"/>
</dbReference>
<evidence type="ECO:0000256" key="1">
    <source>
        <dbReference type="SAM" id="MobiDB-lite"/>
    </source>
</evidence>
<keyword evidence="2" id="KW-0812">Transmembrane</keyword>
<evidence type="ECO:0000256" key="2">
    <source>
        <dbReference type="SAM" id="Phobius"/>
    </source>
</evidence>
<feature type="region of interest" description="Disordered" evidence="1">
    <location>
        <begin position="171"/>
        <end position="190"/>
    </location>
</feature>
<feature type="transmembrane region" description="Helical" evidence="2">
    <location>
        <begin position="55"/>
        <end position="76"/>
    </location>
</feature>
<name>A0A2S0NKQ9_9MOLU</name>
<dbReference type="RefSeq" id="WP_303662163.1">
    <property type="nucleotide sequence ID" value="NZ_CP027019.1"/>
</dbReference>
<accession>A0A2S0NKQ9</accession>
<sequence>MLIKKILGKTINIVVVLSFLAIFGTLLTALIYGLTGTSTVTPEEAWKYLQDHETVMHAVIITYLCLISICALFFVVKSIMWVFKSRKFILKSLLLLILLAVIAFGLLVIGIIIYTNVTGAAVDFNKFIEFFKFKEGQILDIASPATILLICGSAVSGLGLIASMVSLFKGGKKEGGKKEGGKKDKKENDKDVKIIINQTAQ</sequence>
<evidence type="ECO:0000313" key="3">
    <source>
        <dbReference type="EMBL" id="AVP49589.1"/>
    </source>
</evidence>
<feature type="transmembrane region" description="Helical" evidence="2">
    <location>
        <begin position="141"/>
        <end position="168"/>
    </location>
</feature>
<dbReference type="AlphaFoldDB" id="A0A2S0NKQ9"/>
<protein>
    <submittedName>
        <fullName evidence="3">Uncharacterized protein</fullName>
    </submittedName>
</protein>
<organism evidence="3 4">
    <name type="scientific">Williamsoniiplasma luminosum</name>
    <dbReference type="NCBI Taxonomy" id="214888"/>
    <lineage>
        <taxon>Bacteria</taxon>
        <taxon>Bacillati</taxon>
        <taxon>Mycoplasmatota</taxon>
        <taxon>Mollicutes</taxon>
        <taxon>Entomoplasmatales</taxon>
        <taxon>Williamsoniiplasma</taxon>
    </lineage>
</organism>
<gene>
    <name evidence="3" type="ORF">C5T88_03370</name>
</gene>
<proteinExistence type="predicted"/>